<accession>A0A1I7UV06</accession>
<dbReference type="WBParaSite" id="Csp11.Scaffold630.g19620.t1">
    <property type="protein sequence ID" value="Csp11.Scaffold630.g19620.t1"/>
    <property type="gene ID" value="Csp11.Scaffold630.g19620"/>
</dbReference>
<keyword evidence="1" id="KW-1185">Reference proteome</keyword>
<evidence type="ECO:0000313" key="1">
    <source>
        <dbReference type="Proteomes" id="UP000095282"/>
    </source>
</evidence>
<dbReference type="Proteomes" id="UP000095282">
    <property type="component" value="Unplaced"/>
</dbReference>
<proteinExistence type="predicted"/>
<dbReference type="AlphaFoldDB" id="A0A1I7UV06"/>
<organism evidence="1 2">
    <name type="scientific">Caenorhabditis tropicalis</name>
    <dbReference type="NCBI Taxonomy" id="1561998"/>
    <lineage>
        <taxon>Eukaryota</taxon>
        <taxon>Metazoa</taxon>
        <taxon>Ecdysozoa</taxon>
        <taxon>Nematoda</taxon>
        <taxon>Chromadorea</taxon>
        <taxon>Rhabditida</taxon>
        <taxon>Rhabditina</taxon>
        <taxon>Rhabditomorpha</taxon>
        <taxon>Rhabditoidea</taxon>
        <taxon>Rhabditidae</taxon>
        <taxon>Peloderinae</taxon>
        <taxon>Caenorhabditis</taxon>
    </lineage>
</organism>
<protein>
    <submittedName>
        <fullName evidence="2">Uncharacterized protein</fullName>
    </submittedName>
</protein>
<sequence length="73" mass="8737">MKQYILKFDFSTLYVSNLIFELTYKIFSAVVDVYRLLANLVFKTQKLFCFYCKINVLGDRIFVEYNLNIANFL</sequence>
<evidence type="ECO:0000313" key="2">
    <source>
        <dbReference type="WBParaSite" id="Csp11.Scaffold630.g19620.t1"/>
    </source>
</evidence>
<name>A0A1I7UV06_9PELO</name>
<reference evidence="2" key="1">
    <citation type="submission" date="2016-11" db="UniProtKB">
        <authorList>
            <consortium name="WormBaseParasite"/>
        </authorList>
    </citation>
    <scope>IDENTIFICATION</scope>
</reference>